<name>A0A2V3VUF6_9BACI</name>
<feature type="transmembrane region" description="Helical" evidence="6">
    <location>
        <begin position="260"/>
        <end position="284"/>
    </location>
</feature>
<dbReference type="NCBIfam" id="TIGR02872">
    <property type="entry name" value="spore_ytvI"/>
    <property type="match status" value="1"/>
</dbReference>
<feature type="transmembrane region" description="Helical" evidence="6">
    <location>
        <begin position="62"/>
        <end position="82"/>
    </location>
</feature>
<dbReference type="PANTHER" id="PTHR21716">
    <property type="entry name" value="TRANSMEMBRANE PROTEIN"/>
    <property type="match status" value="1"/>
</dbReference>
<dbReference type="GO" id="GO:0055085">
    <property type="term" value="P:transmembrane transport"/>
    <property type="evidence" value="ECO:0007669"/>
    <property type="project" value="TreeGrafter"/>
</dbReference>
<protein>
    <submittedName>
        <fullName evidence="7">Sporulation integral membrane protein YtvI</fullName>
    </submittedName>
</protein>
<gene>
    <name evidence="7" type="ORF">DFR56_11164</name>
</gene>
<evidence type="ECO:0000256" key="3">
    <source>
        <dbReference type="ARBA" id="ARBA00022692"/>
    </source>
</evidence>
<feature type="transmembrane region" description="Helical" evidence="6">
    <location>
        <begin position="6"/>
        <end position="26"/>
    </location>
</feature>
<sequence>MNNTLYFQIVRAFLVLLILLCIYFFLKYLFLYIYPFFIAVLIAFVLHPLVTLFELKWRMNRGIATFFVMSSFFTLFITICFFSMKQLLHESTNLVQTLPEHVHRIHQVLSNIGQTFIIPYYEKITSTFPFLPRFEEWKVDNYLHLLIDELGSSSSIFVKNIVLTTSNILASLSYIGTILLFILIASFIMTKDLEEVKGWYKKIVPIKITKQLGNIMNHLKRSVFGFIKAQIIITFISSIIVFIGLFIFQIDHIFTITLTIFFVDFIPYVGIGFIFIPWIVYTFITSDYVLTIQLATLYIIIIIIRQLIEPRILASSIGIHPLIAIIILFIGIQSLGIVGIFMTPIILILISAIYHAGIVHYVWYFVKNG</sequence>
<dbReference type="GO" id="GO:0016020">
    <property type="term" value="C:membrane"/>
    <property type="evidence" value="ECO:0007669"/>
    <property type="project" value="UniProtKB-SubCell"/>
</dbReference>
<dbReference type="InterPro" id="IPR014227">
    <property type="entry name" value="YtvI-like"/>
</dbReference>
<proteinExistence type="inferred from homology"/>
<feature type="transmembrane region" description="Helical" evidence="6">
    <location>
        <begin position="31"/>
        <end position="50"/>
    </location>
</feature>
<organism evidence="7 8">
    <name type="scientific">Pseudogracilibacillus auburnensis</name>
    <dbReference type="NCBI Taxonomy" id="1494959"/>
    <lineage>
        <taxon>Bacteria</taxon>
        <taxon>Bacillati</taxon>
        <taxon>Bacillota</taxon>
        <taxon>Bacilli</taxon>
        <taxon>Bacillales</taxon>
        <taxon>Bacillaceae</taxon>
        <taxon>Pseudogracilibacillus</taxon>
    </lineage>
</organism>
<feature type="transmembrane region" description="Helical" evidence="6">
    <location>
        <begin position="290"/>
        <end position="308"/>
    </location>
</feature>
<dbReference type="OrthoDB" id="9774361at2"/>
<reference evidence="7 8" key="1">
    <citation type="submission" date="2018-05" db="EMBL/GenBank/DDBJ databases">
        <title>Genomic Encyclopedia of Type Strains, Phase IV (KMG-IV): sequencing the most valuable type-strain genomes for metagenomic binning, comparative biology and taxonomic classification.</title>
        <authorList>
            <person name="Goeker M."/>
        </authorList>
    </citation>
    <scope>NUCLEOTIDE SEQUENCE [LARGE SCALE GENOMIC DNA]</scope>
    <source>
        <strain evidence="7 8">DSM 28556</strain>
    </source>
</reference>
<dbReference type="AlphaFoldDB" id="A0A2V3VUF6"/>
<evidence type="ECO:0000256" key="2">
    <source>
        <dbReference type="ARBA" id="ARBA00009773"/>
    </source>
</evidence>
<comment type="caution">
    <text evidence="7">The sequence shown here is derived from an EMBL/GenBank/DDBJ whole genome shotgun (WGS) entry which is preliminary data.</text>
</comment>
<keyword evidence="8" id="KW-1185">Reference proteome</keyword>
<dbReference type="Pfam" id="PF01594">
    <property type="entry name" value="AI-2E_transport"/>
    <property type="match status" value="1"/>
</dbReference>
<dbReference type="PANTHER" id="PTHR21716:SF68">
    <property type="entry name" value="TRANSPORT PROTEIN YTVI-RELATED"/>
    <property type="match status" value="1"/>
</dbReference>
<evidence type="ECO:0000256" key="6">
    <source>
        <dbReference type="SAM" id="Phobius"/>
    </source>
</evidence>
<dbReference type="RefSeq" id="WP_110396213.1">
    <property type="nucleotide sequence ID" value="NZ_JADIJL010000024.1"/>
</dbReference>
<keyword evidence="3 6" id="KW-0812">Transmembrane</keyword>
<feature type="transmembrane region" description="Helical" evidence="6">
    <location>
        <begin position="168"/>
        <end position="189"/>
    </location>
</feature>
<keyword evidence="4 6" id="KW-1133">Transmembrane helix</keyword>
<dbReference type="EMBL" id="QJJQ01000011">
    <property type="protein sequence ID" value="PXW85296.1"/>
    <property type="molecule type" value="Genomic_DNA"/>
</dbReference>
<feature type="transmembrane region" description="Helical" evidence="6">
    <location>
        <begin position="226"/>
        <end position="248"/>
    </location>
</feature>
<evidence type="ECO:0000256" key="1">
    <source>
        <dbReference type="ARBA" id="ARBA00004141"/>
    </source>
</evidence>
<evidence type="ECO:0000256" key="4">
    <source>
        <dbReference type="ARBA" id="ARBA00022989"/>
    </source>
</evidence>
<comment type="subcellular location">
    <subcellularLocation>
        <location evidence="1">Membrane</location>
        <topology evidence="1">Multi-pass membrane protein</topology>
    </subcellularLocation>
</comment>
<dbReference type="InterPro" id="IPR002549">
    <property type="entry name" value="AI-2E-like"/>
</dbReference>
<evidence type="ECO:0000256" key="5">
    <source>
        <dbReference type="ARBA" id="ARBA00023136"/>
    </source>
</evidence>
<comment type="similarity">
    <text evidence="2">Belongs to the autoinducer-2 exporter (AI-2E) (TC 2.A.86) family.</text>
</comment>
<feature type="transmembrane region" description="Helical" evidence="6">
    <location>
        <begin position="320"/>
        <end position="340"/>
    </location>
</feature>
<accession>A0A2V3VUF6</accession>
<evidence type="ECO:0000313" key="8">
    <source>
        <dbReference type="Proteomes" id="UP000247978"/>
    </source>
</evidence>
<evidence type="ECO:0000313" key="7">
    <source>
        <dbReference type="EMBL" id="PXW85296.1"/>
    </source>
</evidence>
<keyword evidence="5 6" id="KW-0472">Membrane</keyword>
<feature type="transmembrane region" description="Helical" evidence="6">
    <location>
        <begin position="346"/>
        <end position="366"/>
    </location>
</feature>
<dbReference type="Proteomes" id="UP000247978">
    <property type="component" value="Unassembled WGS sequence"/>
</dbReference>